<dbReference type="Gene3D" id="3.60.20.10">
    <property type="entry name" value="Glutamine Phosphoribosylpyrophosphate, subunit 1, domain 1"/>
    <property type="match status" value="1"/>
</dbReference>
<keyword evidence="4" id="KW-1185">Reference proteome</keyword>
<evidence type="ECO:0000313" key="4">
    <source>
        <dbReference type="Proteomes" id="UP000002313"/>
    </source>
</evidence>
<name>E0S9J0_ENCIT</name>
<organism evidence="3 4">
    <name type="scientific">Encephalitozoon intestinalis (strain ATCC 50506)</name>
    <name type="common">Microsporidian parasite</name>
    <name type="synonym">Septata intestinalis</name>
    <dbReference type="NCBI Taxonomy" id="876142"/>
    <lineage>
        <taxon>Eukaryota</taxon>
        <taxon>Fungi</taxon>
        <taxon>Fungi incertae sedis</taxon>
        <taxon>Microsporidia</taxon>
        <taxon>Unikaryonidae</taxon>
        <taxon>Encephalitozoon</taxon>
    </lineage>
</organism>
<keyword evidence="1 3" id="KW-0647">Proteasome</keyword>
<dbReference type="HOGENOM" id="CLU_035750_4_0_1"/>
<dbReference type="InterPro" id="IPR029055">
    <property type="entry name" value="Ntn_hydrolases_N"/>
</dbReference>
<feature type="domain" description="Proteasome alpha-type subunits" evidence="2">
    <location>
        <begin position="4"/>
        <end position="26"/>
    </location>
</feature>
<dbReference type="GeneID" id="9699440"/>
<reference evidence="3 4" key="1">
    <citation type="journal article" date="2010" name="Nat. Commun.">
        <title>The complete sequence of the smallest known nuclear genome from the microsporidian Encephalitozoon intestinalis.</title>
        <authorList>
            <person name="Corradi N."/>
            <person name="Pombert J.-F."/>
            <person name="Farinelli L."/>
            <person name="Didier E.S."/>
            <person name="Keeling P.J."/>
        </authorList>
    </citation>
    <scope>NUCLEOTIDE SEQUENCE [LARGE SCALE GENOMIC DNA]</scope>
    <source>
        <strain evidence="3 4">ATCC 50506</strain>
    </source>
</reference>
<dbReference type="SUPFAM" id="SSF56235">
    <property type="entry name" value="N-terminal nucleophile aminohydrolases (Ntn hydrolases)"/>
    <property type="match status" value="1"/>
</dbReference>
<protein>
    <submittedName>
        <fullName evidence="3">Proteasome alpha subunit C6</fullName>
    </submittedName>
</protein>
<sequence>MTTQEEISNIFNSDGKLLQIEYGLEAVNNSLPIVTAKSKSMIVCASKKIPRDKLEESESSSFFRVSGKCYVGITGLSGDVDYVIKRIKMVANQKTFSFGMEVTPDILCRCFADKIQQLIQSSEERSPAFNASIFGFDGKKPMIYQTDMSGISYPCYATAAGEKHGKMTKFIEKNHHGDMEDKELFELAIGALLESIGTDSGYSEIEVAYLRAGQDLCHLSGKDIDKILQDIAEK</sequence>
<dbReference type="InterPro" id="IPR050115">
    <property type="entry name" value="Proteasome_alpha"/>
</dbReference>
<dbReference type="EMBL" id="CP001951">
    <property type="protein sequence ID" value="ADM12375.1"/>
    <property type="molecule type" value="Genomic_DNA"/>
</dbReference>
<accession>E0S9J0</accession>
<dbReference type="InterPro" id="IPR001353">
    <property type="entry name" value="Proteasome_sua/b"/>
</dbReference>
<dbReference type="PANTHER" id="PTHR11599">
    <property type="entry name" value="PROTEASOME SUBUNIT ALPHA/BETA"/>
    <property type="match status" value="1"/>
</dbReference>
<dbReference type="OrthoDB" id="431557at2759"/>
<dbReference type="AlphaFoldDB" id="E0S9J0"/>
<evidence type="ECO:0000313" key="3">
    <source>
        <dbReference type="EMBL" id="ADM12375.1"/>
    </source>
</evidence>
<dbReference type="InterPro" id="IPR000426">
    <property type="entry name" value="Proteasome_asu_N"/>
</dbReference>
<dbReference type="SMART" id="SM00948">
    <property type="entry name" value="Proteasome_A_N"/>
    <property type="match status" value="1"/>
</dbReference>
<dbReference type="VEuPathDB" id="MicrosporidiaDB:Eint_100490"/>
<dbReference type="RefSeq" id="XP_003073735.1">
    <property type="nucleotide sequence ID" value="XM_003073689.1"/>
</dbReference>
<dbReference type="GO" id="GO:0006511">
    <property type="term" value="P:ubiquitin-dependent protein catabolic process"/>
    <property type="evidence" value="ECO:0007669"/>
    <property type="project" value="InterPro"/>
</dbReference>
<dbReference type="GO" id="GO:0019773">
    <property type="term" value="C:proteasome core complex, alpha-subunit complex"/>
    <property type="evidence" value="ECO:0007669"/>
    <property type="project" value="InterPro"/>
</dbReference>
<reference evidence="3 4" key="2">
    <citation type="journal article" date="2012" name="Proc. Natl. Acad. Sci. U.S.A.">
        <title>Gain and loss of multiple functionally related, horizontally transferred genes in the reduced genomes of two microsporidian parasites.</title>
        <authorList>
            <person name="Pombert J.-F."/>
            <person name="Selman M."/>
            <person name="Burki F."/>
            <person name="Bardell F.T."/>
            <person name="Farinelli L."/>
            <person name="Solter L.F."/>
            <person name="Whitman D.W."/>
            <person name="Weiss L.M."/>
            <person name="Corradi N."/>
            <person name="Keeling P.J."/>
        </authorList>
    </citation>
    <scope>NUCLEOTIDE SEQUENCE [LARGE SCALE GENOMIC DNA]</scope>
    <source>
        <strain evidence="3 4">ATCC 50506</strain>
    </source>
</reference>
<evidence type="ECO:0000256" key="1">
    <source>
        <dbReference type="ARBA" id="ARBA00022942"/>
    </source>
</evidence>
<dbReference type="Pfam" id="PF00227">
    <property type="entry name" value="Proteasome"/>
    <property type="match status" value="1"/>
</dbReference>
<dbReference type="Proteomes" id="UP000002313">
    <property type="component" value="Chromosome X"/>
</dbReference>
<dbReference type="KEGG" id="ein:Eint_100490"/>
<proteinExistence type="predicted"/>
<evidence type="ECO:0000259" key="2">
    <source>
        <dbReference type="SMART" id="SM00948"/>
    </source>
</evidence>
<gene>
    <name evidence="3" type="ORF">Eint_100490</name>
</gene>